<proteinExistence type="predicted"/>
<dbReference type="AlphaFoldDB" id="A0A0R2HEB8"/>
<evidence type="ECO:0000313" key="2">
    <source>
        <dbReference type="Proteomes" id="UP000051841"/>
    </source>
</evidence>
<organism evidence="1 2">
    <name type="scientific">Kandleria vitulina DSM 20405</name>
    <dbReference type="NCBI Taxonomy" id="1410657"/>
    <lineage>
        <taxon>Bacteria</taxon>
        <taxon>Bacillati</taxon>
        <taxon>Bacillota</taxon>
        <taxon>Erysipelotrichia</taxon>
        <taxon>Erysipelotrichales</taxon>
        <taxon>Coprobacillaceae</taxon>
        <taxon>Kandleria</taxon>
    </lineage>
</organism>
<accession>A0A0R2HEB8</accession>
<name>A0A0R2HEB8_9FIRM</name>
<comment type="caution">
    <text evidence="1">The sequence shown here is derived from an EMBL/GenBank/DDBJ whole genome shotgun (WGS) entry which is preliminary data.</text>
</comment>
<protein>
    <submittedName>
        <fullName evidence="1">Uncharacterized protein</fullName>
    </submittedName>
</protein>
<sequence>MGKKGDEECEKNSHRVLMSTIDEWMHYNKDKEKICCSIYKGYKLFPECEGRRKVICKNH</sequence>
<dbReference type="EMBL" id="JQBL01000006">
    <property type="protein sequence ID" value="KRN50686.1"/>
    <property type="molecule type" value="Genomic_DNA"/>
</dbReference>
<keyword evidence="2" id="KW-1185">Reference proteome</keyword>
<evidence type="ECO:0000313" key="1">
    <source>
        <dbReference type="EMBL" id="KRN50686.1"/>
    </source>
</evidence>
<gene>
    <name evidence="1" type="ORF">IV49_GL001771</name>
</gene>
<reference evidence="1 2" key="1">
    <citation type="journal article" date="2015" name="Genome Announc.">
        <title>Expanding the biotechnology potential of lactobacilli through comparative genomics of 213 strains and associated genera.</title>
        <authorList>
            <person name="Sun Z."/>
            <person name="Harris H.M."/>
            <person name="McCann A."/>
            <person name="Guo C."/>
            <person name="Argimon S."/>
            <person name="Zhang W."/>
            <person name="Yang X."/>
            <person name="Jeffery I.B."/>
            <person name="Cooney J.C."/>
            <person name="Kagawa T.F."/>
            <person name="Liu W."/>
            <person name="Song Y."/>
            <person name="Salvetti E."/>
            <person name="Wrobel A."/>
            <person name="Rasinkangas P."/>
            <person name="Parkhill J."/>
            <person name="Rea M.C."/>
            <person name="O'Sullivan O."/>
            <person name="Ritari J."/>
            <person name="Douillard F.P."/>
            <person name="Paul Ross R."/>
            <person name="Yang R."/>
            <person name="Briner A.E."/>
            <person name="Felis G.E."/>
            <person name="de Vos W.M."/>
            <person name="Barrangou R."/>
            <person name="Klaenhammer T.R."/>
            <person name="Caufield P.W."/>
            <person name="Cui Y."/>
            <person name="Zhang H."/>
            <person name="O'Toole P.W."/>
        </authorList>
    </citation>
    <scope>NUCLEOTIDE SEQUENCE [LARGE SCALE GENOMIC DNA]</scope>
    <source>
        <strain evidence="1 2">DSM 20405</strain>
    </source>
</reference>
<dbReference type="Proteomes" id="UP000051841">
    <property type="component" value="Unassembled WGS sequence"/>
</dbReference>